<dbReference type="EMBL" id="CAESAB010000012">
    <property type="protein sequence ID" value="CAB4334516.1"/>
    <property type="molecule type" value="Genomic_DNA"/>
</dbReference>
<dbReference type="Gene3D" id="1.10.3210.10">
    <property type="entry name" value="Hypothetical protein af1432"/>
    <property type="match status" value="1"/>
</dbReference>
<evidence type="ECO:0000256" key="2">
    <source>
        <dbReference type="SAM" id="MobiDB-lite"/>
    </source>
</evidence>
<dbReference type="InterPro" id="IPR026875">
    <property type="entry name" value="PHydrolase_assoc_dom"/>
</dbReference>
<dbReference type="Pfam" id="PF13286">
    <property type="entry name" value="HD_assoc"/>
    <property type="match status" value="1"/>
</dbReference>
<feature type="region of interest" description="Disordered" evidence="2">
    <location>
        <begin position="1"/>
        <end position="30"/>
    </location>
</feature>
<feature type="domain" description="HD" evidence="3">
    <location>
        <begin position="68"/>
        <end position="214"/>
    </location>
</feature>
<dbReference type="PANTHER" id="PTHR11373">
    <property type="entry name" value="DEOXYNUCLEOSIDE TRIPHOSPHATE TRIPHOSPHOHYDROLASE"/>
    <property type="match status" value="1"/>
</dbReference>
<dbReference type="Pfam" id="PF01966">
    <property type="entry name" value="HD"/>
    <property type="match status" value="1"/>
</dbReference>
<organism evidence="4">
    <name type="scientific">freshwater metagenome</name>
    <dbReference type="NCBI Taxonomy" id="449393"/>
    <lineage>
        <taxon>unclassified sequences</taxon>
        <taxon>metagenomes</taxon>
        <taxon>ecological metagenomes</taxon>
    </lineage>
</organism>
<gene>
    <name evidence="4" type="ORF">UFOPK3820_00463</name>
</gene>
<reference evidence="4" key="1">
    <citation type="submission" date="2020-05" db="EMBL/GenBank/DDBJ databases">
        <authorList>
            <person name="Chiriac C."/>
            <person name="Salcher M."/>
            <person name="Ghai R."/>
            <person name="Kavagutti S V."/>
        </authorList>
    </citation>
    <scope>NUCLEOTIDE SEQUENCE</scope>
</reference>
<evidence type="ECO:0000313" key="4">
    <source>
        <dbReference type="EMBL" id="CAB4334516.1"/>
    </source>
</evidence>
<name>A0A6J5YYI9_9ZZZZ</name>
<dbReference type="GO" id="GO:0006203">
    <property type="term" value="P:dGTP catabolic process"/>
    <property type="evidence" value="ECO:0007669"/>
    <property type="project" value="TreeGrafter"/>
</dbReference>
<dbReference type="InterPro" id="IPR006674">
    <property type="entry name" value="HD_domain"/>
</dbReference>
<dbReference type="InterPro" id="IPR003607">
    <property type="entry name" value="HD/PDEase_dom"/>
</dbReference>
<dbReference type="InterPro" id="IPR006261">
    <property type="entry name" value="dGTPase"/>
</dbReference>
<dbReference type="SMART" id="SM00471">
    <property type="entry name" value="HDc"/>
    <property type="match status" value="1"/>
</dbReference>
<dbReference type="AlphaFoldDB" id="A0A6J5YYI9"/>
<proteinExistence type="predicted"/>
<dbReference type="GO" id="GO:0008832">
    <property type="term" value="F:dGTPase activity"/>
    <property type="evidence" value="ECO:0007669"/>
    <property type="project" value="TreeGrafter"/>
</dbReference>
<dbReference type="NCBIfam" id="TIGR01353">
    <property type="entry name" value="dGTP_triPase"/>
    <property type="match status" value="1"/>
</dbReference>
<feature type="compositionally biased region" description="Basic and acidic residues" evidence="2">
    <location>
        <begin position="17"/>
        <end position="30"/>
    </location>
</feature>
<dbReference type="InterPro" id="IPR050135">
    <property type="entry name" value="dGTPase-like"/>
</dbReference>
<dbReference type="SUPFAM" id="SSF109604">
    <property type="entry name" value="HD-domain/PDEase-like"/>
    <property type="match status" value="1"/>
</dbReference>
<dbReference type="PANTHER" id="PTHR11373:SF32">
    <property type="entry name" value="DEOXYGUANOSINETRIPHOSPHATE TRIPHOSPHOHYDROLASE"/>
    <property type="match status" value="1"/>
</dbReference>
<protein>
    <submittedName>
        <fullName evidence="4">Unannotated protein</fullName>
    </submittedName>
</protein>
<dbReference type="PROSITE" id="PS51831">
    <property type="entry name" value="HD"/>
    <property type="match status" value="1"/>
</dbReference>
<evidence type="ECO:0000259" key="3">
    <source>
        <dbReference type="PROSITE" id="PS51831"/>
    </source>
</evidence>
<keyword evidence="1" id="KW-0378">Hydrolase</keyword>
<dbReference type="NCBIfam" id="NF002829">
    <property type="entry name" value="PRK03007.1"/>
    <property type="match status" value="1"/>
</dbReference>
<dbReference type="CDD" id="cd00077">
    <property type="entry name" value="HDc"/>
    <property type="match status" value="1"/>
</dbReference>
<accession>A0A6J5YYI9</accession>
<sequence>MTSSNESPVNMRYGATDQERFLDEPAKRPGRTEFMRDRARVIHSAALRRLAAKTQVAVPWENDFQRTRLSHSLECAQIGRELGESLGADPDLLETACLSHDMGHPPFGHNGEEALAIAAESCGGFEGNAQSFRLLTRIEAKTVDAKGKSLGLNLTRASLDAATKYPWPRAENPRKFGVYDDDVEIFNWVREGAPAGRKCIEAQIMDWSDDCAYSVHDLEDAIFAGQIKVTNFDNDFDILYKEMTQSYSSDASKDEAAQALLRLQELSCWPTKFDRTHRALARLKDTTSQLIGRFVLAAEVETRKVHGDGPLTRYSANLEIPRAQVIEVDFLKAVAGHYLISAAASQERYAKQQIVIQELVEMLFEAAPAALDPIFEDDWKLASSDSEKLRIVVDQIASLTDPGAYALHALLSKRR</sequence>
<evidence type="ECO:0000256" key="1">
    <source>
        <dbReference type="ARBA" id="ARBA00022801"/>
    </source>
</evidence>